<evidence type="ECO:0000313" key="5">
    <source>
        <dbReference type="Proteomes" id="UP000051574"/>
    </source>
</evidence>
<evidence type="ECO:0000256" key="1">
    <source>
        <dbReference type="ARBA" id="ARBA00023015"/>
    </source>
</evidence>
<organism evidence="4 5">
    <name type="scientific">Oryctes borbonicus</name>
    <dbReference type="NCBI Taxonomy" id="1629725"/>
    <lineage>
        <taxon>Eukaryota</taxon>
        <taxon>Metazoa</taxon>
        <taxon>Ecdysozoa</taxon>
        <taxon>Arthropoda</taxon>
        <taxon>Hexapoda</taxon>
        <taxon>Insecta</taxon>
        <taxon>Pterygota</taxon>
        <taxon>Neoptera</taxon>
        <taxon>Endopterygota</taxon>
        <taxon>Coleoptera</taxon>
        <taxon>Polyphaga</taxon>
        <taxon>Scarabaeiformia</taxon>
        <taxon>Scarabaeidae</taxon>
        <taxon>Dynastinae</taxon>
        <taxon>Oryctes</taxon>
    </lineage>
</organism>
<keyword evidence="5" id="KW-1185">Reference proteome</keyword>
<dbReference type="OrthoDB" id="6257037at2759"/>
<dbReference type="PANTHER" id="PTHR16088:SF3">
    <property type="entry name" value="GON-4-LIKE PROTEIN"/>
    <property type="match status" value="1"/>
</dbReference>
<sequence>MYDMDCDDDDWKDFLKTFTRPLDEVIKDDEDHDPEYNVLADEEIDKVDKEELRADKAVKVTRKELNELMAELFEYADNFTQENQDSNQVLANCEPQVQFTILDNGIVEQTNITSDNTGLELTIDEEVKLDEIKFSEPP</sequence>
<dbReference type="GO" id="GO:0006355">
    <property type="term" value="P:regulation of DNA-templated transcription"/>
    <property type="evidence" value="ECO:0007669"/>
    <property type="project" value="TreeGrafter"/>
</dbReference>
<proteinExistence type="predicted"/>
<evidence type="ECO:0000256" key="3">
    <source>
        <dbReference type="ARBA" id="ARBA00023242"/>
    </source>
</evidence>
<dbReference type="GO" id="GO:0003712">
    <property type="term" value="F:transcription coregulator activity"/>
    <property type="evidence" value="ECO:0007669"/>
    <property type="project" value="TreeGrafter"/>
</dbReference>
<name>A0A0T6BCC3_9SCAR</name>
<comment type="caution">
    <text evidence="4">The sequence shown here is derived from an EMBL/GenBank/DDBJ whole genome shotgun (WGS) entry which is preliminary data.</text>
</comment>
<dbReference type="AlphaFoldDB" id="A0A0T6BCC3"/>
<keyword evidence="1" id="KW-0805">Transcription regulation</keyword>
<feature type="non-terminal residue" evidence="4">
    <location>
        <position position="138"/>
    </location>
</feature>
<accession>A0A0T6BCC3</accession>
<keyword evidence="2" id="KW-0804">Transcription</keyword>
<protein>
    <submittedName>
        <fullName evidence="4">Uncharacterized protein</fullName>
    </submittedName>
</protein>
<reference evidence="4 5" key="1">
    <citation type="submission" date="2015-09" db="EMBL/GenBank/DDBJ databases">
        <title>Draft genome of the scarab beetle Oryctes borbonicus.</title>
        <authorList>
            <person name="Meyer J.M."/>
            <person name="Markov G.V."/>
            <person name="Baskaran P."/>
            <person name="Herrmann M."/>
            <person name="Sommer R.J."/>
            <person name="Roedelsperger C."/>
        </authorList>
    </citation>
    <scope>NUCLEOTIDE SEQUENCE [LARGE SCALE GENOMIC DNA]</scope>
    <source>
        <strain evidence="4">OB123</strain>
        <tissue evidence="4">Whole animal</tissue>
    </source>
</reference>
<dbReference type="GO" id="GO:0005634">
    <property type="term" value="C:nucleus"/>
    <property type="evidence" value="ECO:0007669"/>
    <property type="project" value="TreeGrafter"/>
</dbReference>
<dbReference type="Proteomes" id="UP000051574">
    <property type="component" value="Unassembled WGS sequence"/>
</dbReference>
<gene>
    <name evidence="4" type="ORF">AMK59_233</name>
</gene>
<dbReference type="InterPro" id="IPR052435">
    <property type="entry name" value="YY1-Transcr_Regul"/>
</dbReference>
<keyword evidence="3" id="KW-0539">Nucleus</keyword>
<evidence type="ECO:0000256" key="2">
    <source>
        <dbReference type="ARBA" id="ARBA00023163"/>
    </source>
</evidence>
<dbReference type="EMBL" id="LJIG01002046">
    <property type="protein sequence ID" value="KRT84894.1"/>
    <property type="molecule type" value="Genomic_DNA"/>
</dbReference>
<evidence type="ECO:0000313" key="4">
    <source>
        <dbReference type="EMBL" id="KRT84894.1"/>
    </source>
</evidence>
<dbReference type="PANTHER" id="PTHR16088">
    <property type="entry name" value="YY1 ASSOCIATED PROTEIN-RELATED"/>
    <property type="match status" value="1"/>
</dbReference>